<feature type="signal peptide" evidence="1">
    <location>
        <begin position="1"/>
        <end position="22"/>
    </location>
</feature>
<dbReference type="EMBL" id="JADIMC010000035">
    <property type="protein sequence ID" value="MBO8475962.1"/>
    <property type="molecule type" value="Genomic_DNA"/>
</dbReference>
<evidence type="ECO:0000313" key="3">
    <source>
        <dbReference type="Proteomes" id="UP000823598"/>
    </source>
</evidence>
<gene>
    <name evidence="2" type="ORF">IAB88_03100</name>
</gene>
<dbReference type="Pfam" id="PF15416">
    <property type="entry name" value="DUF4623"/>
    <property type="match status" value="2"/>
</dbReference>
<dbReference type="InterPro" id="IPR027863">
    <property type="entry name" value="DUF4623"/>
</dbReference>
<dbReference type="Gene3D" id="2.60.40.2340">
    <property type="match status" value="1"/>
</dbReference>
<proteinExistence type="predicted"/>
<comment type="caution">
    <text evidence="2">The sequence shown here is derived from an EMBL/GenBank/DDBJ whole genome shotgun (WGS) entry which is preliminary data.</text>
</comment>
<sequence length="555" mass="58902">MMKLIYKTICISCLMLFVTACEEEPFVDNPSGEVFIYSLNVTNGGLTGTETYAGTVDEASKTVAFNIPAETDIEALKVSGKLSLGAKLDKEAYDVTSGSAEIRVLNGENVGVYTLNVTLQAPKETPLLSKVVVKGSDGQQKDAFISEIDKTVYLGVEGAQTVEIVEIVCMPKRTVVTLTEGSNNVVSADNPGKILMDFEGLKSEYRLSFEGEPVFGADFTLGTVYDYSLNPLGADIYADFAAENTRSVDFDGKNLLIVSREGGTFPKLLSFESIKAGSPVETVLNTTGIAGGTYTISAGRLAQGHVYISNLTTGVAAGDGTALKVYHWADANSVPEVIFTFDGEASNVAMGGVRLGDNLSVNLDEAGNGTMYFVTQDGTQVLRCDVTGFTNVSNPTQITPSVTAPYYAAVNQVGTGNEYVYTSTQAPIVLVDRDFNELFKLDIAAIPSPGTDARIITYDSERYLVMTSGKAAFIGSTEPQTLYVYDLSAGANTALALSNFAASERKPLFSYSLDGPNCSAPSANTGWGVSDEGSLLLMGAATKSGFAVIEFPEKQ</sequence>
<evidence type="ECO:0000256" key="1">
    <source>
        <dbReference type="SAM" id="SignalP"/>
    </source>
</evidence>
<reference evidence="2" key="1">
    <citation type="submission" date="2020-10" db="EMBL/GenBank/DDBJ databases">
        <authorList>
            <person name="Gilroy R."/>
        </authorList>
    </citation>
    <scope>NUCLEOTIDE SEQUENCE</scope>
    <source>
        <strain evidence="2">6919</strain>
    </source>
</reference>
<keyword evidence="1" id="KW-0732">Signal</keyword>
<name>A0A9D9IP81_9BACT</name>
<dbReference type="PROSITE" id="PS51257">
    <property type="entry name" value="PROKAR_LIPOPROTEIN"/>
    <property type="match status" value="1"/>
</dbReference>
<dbReference type="SUPFAM" id="SSF75011">
    <property type="entry name" value="3-carboxy-cis,cis-mucoante lactonizing enzyme"/>
    <property type="match status" value="1"/>
</dbReference>
<organism evidence="2 3">
    <name type="scientific">Candidatus Limisoma faecipullorum</name>
    <dbReference type="NCBI Taxonomy" id="2840854"/>
    <lineage>
        <taxon>Bacteria</taxon>
        <taxon>Pseudomonadati</taxon>
        <taxon>Bacteroidota</taxon>
        <taxon>Bacteroidia</taxon>
        <taxon>Bacteroidales</taxon>
        <taxon>Candidatus Limisoma</taxon>
    </lineage>
</organism>
<protein>
    <submittedName>
        <fullName evidence="2">DUF4623 domain-containing protein</fullName>
    </submittedName>
</protein>
<accession>A0A9D9IP81</accession>
<feature type="chain" id="PRO_5038911441" evidence="1">
    <location>
        <begin position="23"/>
        <end position="555"/>
    </location>
</feature>
<dbReference type="AlphaFoldDB" id="A0A9D9IP81"/>
<evidence type="ECO:0000313" key="2">
    <source>
        <dbReference type="EMBL" id="MBO8475962.1"/>
    </source>
</evidence>
<reference evidence="2" key="2">
    <citation type="journal article" date="2021" name="PeerJ">
        <title>Extensive microbial diversity within the chicken gut microbiome revealed by metagenomics and culture.</title>
        <authorList>
            <person name="Gilroy R."/>
            <person name="Ravi A."/>
            <person name="Getino M."/>
            <person name="Pursley I."/>
            <person name="Horton D.L."/>
            <person name="Alikhan N.F."/>
            <person name="Baker D."/>
            <person name="Gharbi K."/>
            <person name="Hall N."/>
            <person name="Watson M."/>
            <person name="Adriaenssens E.M."/>
            <person name="Foster-Nyarko E."/>
            <person name="Jarju S."/>
            <person name="Secka A."/>
            <person name="Antonio M."/>
            <person name="Oren A."/>
            <person name="Chaudhuri R.R."/>
            <person name="La Ragione R."/>
            <person name="Hildebrand F."/>
            <person name="Pallen M.J."/>
        </authorList>
    </citation>
    <scope>NUCLEOTIDE SEQUENCE</scope>
    <source>
        <strain evidence="2">6919</strain>
    </source>
</reference>
<dbReference type="Proteomes" id="UP000823598">
    <property type="component" value="Unassembled WGS sequence"/>
</dbReference>